<dbReference type="RefSeq" id="WP_290361105.1">
    <property type="nucleotide sequence ID" value="NZ_JAUHHC010000006.1"/>
</dbReference>
<proteinExistence type="predicted"/>
<keyword evidence="2" id="KW-1185">Reference proteome</keyword>
<protein>
    <recommendedName>
        <fullName evidence="3">Anti-sigma factor</fullName>
    </recommendedName>
</protein>
<sequence>MSGIDETLMAYVDGELDAAARAAFEQRLVQDPTLRQALAREQRLRETLGRAYAPVLQEPVPERLSALLKPSATVVSLDSMRAQRRLGWIQWGGMAASLVLGLVLGPKLLGDFNQDGLLARGTLAQALDTRLSGESAGGVTPGLSFVAQGGGYCRSFTQGGSAGLACREGDHWRLRQLQPLPAASPDAAAYRSAATALPPALLEAIDGLRQGDALDAEAERRARERGWQAGP</sequence>
<dbReference type="Proteomes" id="UP001228044">
    <property type="component" value="Unassembled WGS sequence"/>
</dbReference>
<reference evidence="1 2" key="1">
    <citation type="submission" date="2023-06" db="EMBL/GenBank/DDBJ databases">
        <title>Pelomonas sp. PFR6 16S ribosomal RNA gene Genome sequencing and assembly.</title>
        <authorList>
            <person name="Woo H."/>
        </authorList>
    </citation>
    <scope>NUCLEOTIDE SEQUENCE [LARGE SCALE GENOMIC DNA]</scope>
    <source>
        <strain evidence="1 2">PFR6</strain>
    </source>
</reference>
<evidence type="ECO:0008006" key="3">
    <source>
        <dbReference type="Google" id="ProtNLM"/>
    </source>
</evidence>
<dbReference type="Gene3D" id="1.10.10.1320">
    <property type="entry name" value="Anti-sigma factor, zinc-finger domain"/>
    <property type="match status" value="1"/>
</dbReference>
<organism evidence="1 2">
    <name type="scientific">Roseateles violae</name>
    <dbReference type="NCBI Taxonomy" id="3058042"/>
    <lineage>
        <taxon>Bacteria</taxon>
        <taxon>Pseudomonadati</taxon>
        <taxon>Pseudomonadota</taxon>
        <taxon>Betaproteobacteria</taxon>
        <taxon>Burkholderiales</taxon>
        <taxon>Sphaerotilaceae</taxon>
        <taxon>Roseateles</taxon>
    </lineage>
</organism>
<dbReference type="EMBL" id="JAUHHC010000006">
    <property type="protein sequence ID" value="MDN3922790.1"/>
    <property type="molecule type" value="Genomic_DNA"/>
</dbReference>
<evidence type="ECO:0000313" key="2">
    <source>
        <dbReference type="Proteomes" id="UP001228044"/>
    </source>
</evidence>
<accession>A0ABT8DYY4</accession>
<name>A0ABT8DYY4_9BURK</name>
<gene>
    <name evidence="1" type="ORF">QWJ38_21070</name>
</gene>
<comment type="caution">
    <text evidence="1">The sequence shown here is derived from an EMBL/GenBank/DDBJ whole genome shotgun (WGS) entry which is preliminary data.</text>
</comment>
<dbReference type="InterPro" id="IPR041916">
    <property type="entry name" value="Anti_sigma_zinc_sf"/>
</dbReference>
<evidence type="ECO:0000313" key="1">
    <source>
        <dbReference type="EMBL" id="MDN3922790.1"/>
    </source>
</evidence>